<dbReference type="EMBL" id="JAYWMA010000006">
    <property type="protein sequence ID" value="MEX3528833.1"/>
    <property type="molecule type" value="Genomic_DNA"/>
</dbReference>
<dbReference type="Gene3D" id="3.10.690.10">
    <property type="entry name" value="Bifunctional nuclease domain"/>
    <property type="match status" value="1"/>
</dbReference>
<sequence>MDEFVEVESRGILVHEPEDHPVLLLSWPGSGRVVPVWLGAAEAAYLAAREAGMTQNRPCAQDVIVEMAESTGNSIERAEVTGFHEGVFIAALVLSDGGRVDCRVSDALAVCEISEAPLVVAREILEATSVPAGALFDDDVDGPAAQEEESVEEFARFLDEIDAADFLGEDGRGGDDADDR</sequence>
<dbReference type="PROSITE" id="PS51658">
    <property type="entry name" value="BFN"/>
    <property type="match status" value="1"/>
</dbReference>
<comment type="caution">
    <text evidence="3">The sequence shown here is derived from an EMBL/GenBank/DDBJ whole genome shotgun (WGS) entry which is preliminary data.</text>
</comment>
<dbReference type="Proteomes" id="UP000589552">
    <property type="component" value="Unassembled WGS sequence"/>
</dbReference>
<feature type="domain" description="BFN" evidence="1">
    <location>
        <begin position="4"/>
        <end position="132"/>
    </location>
</feature>
<dbReference type="InterPro" id="IPR036104">
    <property type="entry name" value="BFN_sf"/>
</dbReference>
<reference evidence="2" key="3">
    <citation type="submission" date="2024-01" db="EMBL/GenBank/DDBJ databases">
        <authorList>
            <person name="De La Cruz K.F."/>
            <person name="Townsend E.C."/>
            <person name="Salamzade R."/>
            <person name="Kalan L.R."/>
        </authorList>
    </citation>
    <scope>NUCLEOTIDE SEQUENCE</scope>
    <source>
        <strain evidence="2">LK2569</strain>
    </source>
</reference>
<dbReference type="OrthoDB" id="9788698at2"/>
<organism evidence="3 4">
    <name type="scientific">Corynebacterium xerosis</name>
    <dbReference type="NCBI Taxonomy" id="1725"/>
    <lineage>
        <taxon>Bacteria</taxon>
        <taxon>Bacillati</taxon>
        <taxon>Actinomycetota</taxon>
        <taxon>Actinomycetes</taxon>
        <taxon>Mycobacteriales</taxon>
        <taxon>Corynebacteriaceae</taxon>
        <taxon>Corynebacterium</taxon>
    </lineage>
</organism>
<evidence type="ECO:0000313" key="3">
    <source>
        <dbReference type="EMBL" id="NMF08043.1"/>
    </source>
</evidence>
<evidence type="ECO:0000313" key="2">
    <source>
        <dbReference type="EMBL" id="MEX3528833.1"/>
    </source>
</evidence>
<accession>A0A0M2XL78</accession>
<dbReference type="RefSeq" id="WP_046649759.1">
    <property type="nucleotide sequence ID" value="NZ_CP032788.1"/>
</dbReference>
<proteinExistence type="predicted"/>
<evidence type="ECO:0000313" key="5">
    <source>
        <dbReference type="Proteomes" id="UP001558353"/>
    </source>
</evidence>
<evidence type="ECO:0000259" key="1">
    <source>
        <dbReference type="PROSITE" id="PS51658"/>
    </source>
</evidence>
<name>A0A0M2XL78_9CORY</name>
<dbReference type="InterPro" id="IPR003729">
    <property type="entry name" value="Bi_nuclease_dom"/>
</dbReference>
<reference evidence="3 4" key="1">
    <citation type="submission" date="2020-04" db="EMBL/GenBank/DDBJ databases">
        <authorList>
            <person name="Hitch T.C.A."/>
            <person name="Wylensek D."/>
            <person name="Clavel T."/>
        </authorList>
    </citation>
    <scope>NUCLEOTIDE SEQUENCE [LARGE SCALE GENOMIC DNA]</scope>
    <source>
        <strain evidence="3 4">BL-383-APC-2I</strain>
    </source>
</reference>
<protein>
    <submittedName>
        <fullName evidence="2">Bifunctional nuclease domain-containing protein</fullName>
    </submittedName>
    <submittedName>
        <fullName evidence="3">Bifunctional nuclease family protein</fullName>
    </submittedName>
</protein>
<reference evidence="2 5" key="2">
    <citation type="journal article" date="2024" name="Fungal Genet. Biol.">
        <title>The porcine skin microbiome exhibits broad fungal antagonism.</title>
        <authorList>
            <person name="De La Cruz K.F."/>
            <person name="Townsend E.C."/>
            <person name="Alex Cheong J.Z."/>
            <person name="Salamzade R."/>
            <person name="Liu A."/>
            <person name="Sandstrom S."/>
            <person name="Davila E."/>
            <person name="Huang L."/>
            <person name="Xu K.H."/>
            <person name="Wu S.Y."/>
            <person name="Meudt J.J."/>
            <person name="Shanmuganayagam D."/>
            <person name="Gibson A.L.F."/>
            <person name="Kalan L.R."/>
        </authorList>
    </citation>
    <scope>NUCLEOTIDE SEQUENCE [LARGE SCALE GENOMIC DNA]</scope>
    <source>
        <strain evidence="2 5">LK2569</strain>
    </source>
</reference>
<dbReference type="Proteomes" id="UP001558353">
    <property type="component" value="Unassembled WGS sequence"/>
</dbReference>
<gene>
    <name evidence="3" type="ORF">HF852_00190</name>
    <name evidence="2" type="ORF">VVR64_07110</name>
</gene>
<dbReference type="GeneID" id="95321827"/>
<evidence type="ECO:0000313" key="4">
    <source>
        <dbReference type="Proteomes" id="UP000589552"/>
    </source>
</evidence>
<keyword evidence="5" id="KW-1185">Reference proteome</keyword>
<dbReference type="Pfam" id="PF02577">
    <property type="entry name" value="BFN_dom"/>
    <property type="match status" value="1"/>
</dbReference>
<dbReference type="SUPFAM" id="SSF103256">
    <property type="entry name" value="Hypothetical protein TM0160"/>
    <property type="match status" value="1"/>
</dbReference>
<dbReference type="AlphaFoldDB" id="A0A0M2XL78"/>
<dbReference type="GO" id="GO:0004518">
    <property type="term" value="F:nuclease activity"/>
    <property type="evidence" value="ECO:0007669"/>
    <property type="project" value="InterPro"/>
</dbReference>
<dbReference type="EMBL" id="JABAGA010000001">
    <property type="protein sequence ID" value="NMF08043.1"/>
    <property type="molecule type" value="Genomic_DNA"/>
</dbReference>